<proteinExistence type="predicted"/>
<comment type="caution">
    <text evidence="2">The sequence shown here is derived from an EMBL/GenBank/DDBJ whole genome shotgun (WGS) entry which is preliminary data.</text>
</comment>
<feature type="coiled-coil region" evidence="1">
    <location>
        <begin position="469"/>
        <end position="503"/>
    </location>
</feature>
<accession>A0AAV7JU59</accession>
<feature type="coiled-coil region" evidence="1">
    <location>
        <begin position="371"/>
        <end position="430"/>
    </location>
</feature>
<evidence type="ECO:0000313" key="2">
    <source>
        <dbReference type="EMBL" id="KAI6652216.1"/>
    </source>
</evidence>
<evidence type="ECO:0000313" key="3">
    <source>
        <dbReference type="Proteomes" id="UP001165289"/>
    </source>
</evidence>
<protein>
    <submittedName>
        <fullName evidence="2">Uncharacterized protein</fullName>
    </submittedName>
</protein>
<reference evidence="2 3" key="1">
    <citation type="journal article" date="2023" name="BMC Biol.">
        <title>The compact genome of the sponge Oopsacas minuta (Hexactinellida) is lacking key metazoan core genes.</title>
        <authorList>
            <person name="Santini S."/>
            <person name="Schenkelaars Q."/>
            <person name="Jourda C."/>
            <person name="Duchesne M."/>
            <person name="Belahbib H."/>
            <person name="Rocher C."/>
            <person name="Selva M."/>
            <person name="Riesgo A."/>
            <person name="Vervoort M."/>
            <person name="Leys S.P."/>
            <person name="Kodjabachian L."/>
            <person name="Le Bivic A."/>
            <person name="Borchiellini C."/>
            <person name="Claverie J.M."/>
            <person name="Renard E."/>
        </authorList>
    </citation>
    <scope>NUCLEOTIDE SEQUENCE [LARGE SCALE GENOMIC DNA]</scope>
    <source>
        <strain evidence="2">SPO-2</strain>
    </source>
</reference>
<feature type="coiled-coil region" evidence="1">
    <location>
        <begin position="265"/>
        <end position="317"/>
    </location>
</feature>
<keyword evidence="3" id="KW-1185">Reference proteome</keyword>
<dbReference type="AlphaFoldDB" id="A0AAV7JU59"/>
<feature type="coiled-coil region" evidence="1">
    <location>
        <begin position="163"/>
        <end position="233"/>
    </location>
</feature>
<dbReference type="EMBL" id="JAKMXF010000299">
    <property type="protein sequence ID" value="KAI6652216.1"/>
    <property type="molecule type" value="Genomic_DNA"/>
</dbReference>
<dbReference type="Proteomes" id="UP001165289">
    <property type="component" value="Unassembled WGS sequence"/>
</dbReference>
<keyword evidence="1" id="KW-0175">Coiled coil</keyword>
<evidence type="ECO:0000256" key="1">
    <source>
        <dbReference type="SAM" id="Coils"/>
    </source>
</evidence>
<sequence>MSSISDNSEDTDEFILGIRKELEQRDISEDYTFTTLIQGARHNEVPIDEEQPLGSMRRTFSTPKKGIQYTNDDDIDKLLYGHSSSNNRSLESYLTDDEYELESRDQKDVDFNQTPMTHSSQHGIVGKDQLLSYQQLGTSPPDVFMTPMHFIQTPASNWNEKEIQNLKNKINRQTLTHKSELDEHLSRERNAQFKLEKSHDENQCLMKSMKTQLSTLQQKIREMQSEKVQLASEYKQQNLPKDDVNKFKEIAGHYKCIAKEQGTKVLNLQELIHGLNADINQLNIRISDKDKELNDMKENLKDQAREFAVQKMRKESEAQENLNKSQKLHHREKVLSVAKLQEDLSQTHNEEIHQLKNTLLDDKNRALSRLDDSLNQKLTKAEEHSKKLEKELKYSAKKVEEKDDAIKVMESQHKKEVQQLNSEIYRLQSNIHKSSKDLTQNKAQVVAKVRQDTEEQTLYRIQLAVESNQKSLQTEINKLKTNLKRTTDKLAILRDQNQEFVKRDKEKRS</sequence>
<name>A0AAV7JU59_9METZ</name>
<gene>
    <name evidence="2" type="ORF">LOD99_7233</name>
</gene>
<organism evidence="2 3">
    <name type="scientific">Oopsacas minuta</name>
    <dbReference type="NCBI Taxonomy" id="111878"/>
    <lineage>
        <taxon>Eukaryota</taxon>
        <taxon>Metazoa</taxon>
        <taxon>Porifera</taxon>
        <taxon>Hexactinellida</taxon>
        <taxon>Hexasterophora</taxon>
        <taxon>Lyssacinosida</taxon>
        <taxon>Leucopsacidae</taxon>
        <taxon>Oopsacas</taxon>
    </lineage>
</organism>